<evidence type="ECO:0000256" key="2">
    <source>
        <dbReference type="SAM" id="MobiDB-lite"/>
    </source>
</evidence>
<feature type="region of interest" description="Disordered" evidence="2">
    <location>
        <begin position="19"/>
        <end position="40"/>
    </location>
</feature>
<name>A0AA86NRM6_9EUKA</name>
<comment type="caution">
    <text evidence="3">The sequence shown here is derived from an EMBL/GenBank/DDBJ whole genome shotgun (WGS) entry which is preliminary data.</text>
</comment>
<feature type="coiled-coil region" evidence="1">
    <location>
        <begin position="114"/>
        <end position="168"/>
    </location>
</feature>
<dbReference type="EMBL" id="CAXDID020000609">
    <property type="protein sequence ID" value="CAL6106309.1"/>
    <property type="molecule type" value="Genomic_DNA"/>
</dbReference>
<gene>
    <name evidence="3" type="ORF">HINF_LOCUS11841</name>
    <name evidence="4" type="ORF">HINF_LOCUS73679</name>
</gene>
<proteinExistence type="predicted"/>
<keyword evidence="1" id="KW-0175">Coiled coil</keyword>
<dbReference type="EMBL" id="CATOUU010000307">
    <property type="protein sequence ID" value="CAI9924196.1"/>
    <property type="molecule type" value="Genomic_DNA"/>
</dbReference>
<dbReference type="Proteomes" id="UP001642409">
    <property type="component" value="Unassembled WGS sequence"/>
</dbReference>
<dbReference type="AlphaFoldDB" id="A0AA86NRM6"/>
<organism evidence="3">
    <name type="scientific">Hexamita inflata</name>
    <dbReference type="NCBI Taxonomy" id="28002"/>
    <lineage>
        <taxon>Eukaryota</taxon>
        <taxon>Metamonada</taxon>
        <taxon>Diplomonadida</taxon>
        <taxon>Hexamitidae</taxon>
        <taxon>Hexamitinae</taxon>
        <taxon>Hexamita</taxon>
    </lineage>
</organism>
<reference evidence="4 5" key="2">
    <citation type="submission" date="2024-07" db="EMBL/GenBank/DDBJ databases">
        <authorList>
            <person name="Akdeniz Z."/>
        </authorList>
    </citation>
    <scope>NUCLEOTIDE SEQUENCE [LARGE SCALE GENOMIC DNA]</scope>
</reference>
<accession>A0AA86NRM6</accession>
<evidence type="ECO:0000256" key="1">
    <source>
        <dbReference type="SAM" id="Coils"/>
    </source>
</evidence>
<protein>
    <submittedName>
        <fullName evidence="4">Hypothetical_protein</fullName>
    </submittedName>
</protein>
<reference evidence="3" key="1">
    <citation type="submission" date="2023-06" db="EMBL/GenBank/DDBJ databases">
        <authorList>
            <person name="Kurt Z."/>
        </authorList>
    </citation>
    <scope>NUCLEOTIDE SEQUENCE</scope>
</reference>
<evidence type="ECO:0000313" key="4">
    <source>
        <dbReference type="EMBL" id="CAL6106309.1"/>
    </source>
</evidence>
<evidence type="ECO:0000313" key="5">
    <source>
        <dbReference type="Proteomes" id="UP001642409"/>
    </source>
</evidence>
<keyword evidence="5" id="KW-1185">Reference proteome</keyword>
<evidence type="ECO:0000313" key="3">
    <source>
        <dbReference type="EMBL" id="CAI9924196.1"/>
    </source>
</evidence>
<sequence>MPFVIPQAKTKSLNISNESTIKPNIKPNEKQERNNNKQAKQAALTHRLNQQQLKINNKLIQHQEATIQQLNNTKQIYDSENQYLQAVVTAENEVQKIIKEFKMSPTSQNETTQENVLNQLKKQLQIQKQLLQKQESELINWQQANYHLENNLEKIQQTNVQLAKQKAELHFSQIYNEIENRGFV</sequence>